<reference evidence="1 2" key="1">
    <citation type="submission" date="2019-11" db="EMBL/GenBank/DDBJ databases">
        <title>Using colonization assays and comparative genomics to discover symbiosis behaviors and factors in Vibrio fischeri.</title>
        <authorList>
            <person name="Bongrand C."/>
            <person name="Moriano-Gutierrez S."/>
            <person name="Arevalo P."/>
            <person name="Mcfall-Ngai M."/>
            <person name="Visick K."/>
            <person name="Polz M.F."/>
            <person name="Ruby E.G."/>
        </authorList>
    </citation>
    <scope>NUCLEOTIDE SEQUENCE [LARGE SCALE GENOMIC DNA]</scope>
    <source>
        <strain evidence="2">emors.4.1</strain>
    </source>
</reference>
<comment type="caution">
    <text evidence="1">The sequence shown here is derived from an EMBL/GenBank/DDBJ whole genome shotgun (WGS) entry which is preliminary data.</text>
</comment>
<sequence>MKLNKQEQKAIDDMRSILDAITHPENKGYVCMSSGDLTNIERVLGVDLWCSTFSKKQVKKTVRGKERSVMKICFQVNGQHSAEKHCFFPFQVKEKVAVKA</sequence>
<accession>A0A844P3Y1</accession>
<evidence type="ECO:0000313" key="2">
    <source>
        <dbReference type="Proteomes" id="UP000448038"/>
    </source>
</evidence>
<organism evidence="1 2">
    <name type="scientific">Aliivibrio fischeri</name>
    <name type="common">Vibrio fischeri</name>
    <dbReference type="NCBI Taxonomy" id="668"/>
    <lineage>
        <taxon>Bacteria</taxon>
        <taxon>Pseudomonadati</taxon>
        <taxon>Pseudomonadota</taxon>
        <taxon>Gammaproteobacteria</taxon>
        <taxon>Vibrionales</taxon>
        <taxon>Vibrionaceae</taxon>
        <taxon>Aliivibrio</taxon>
    </lineage>
</organism>
<gene>
    <name evidence="1" type="ORF">GNP88_13140</name>
</gene>
<evidence type="ECO:0000313" key="1">
    <source>
        <dbReference type="EMBL" id="MUK50111.1"/>
    </source>
</evidence>
<protein>
    <submittedName>
        <fullName evidence="1">Uncharacterized protein</fullName>
    </submittedName>
</protein>
<dbReference type="EMBL" id="WOBN01000020">
    <property type="protein sequence ID" value="MUK50111.1"/>
    <property type="molecule type" value="Genomic_DNA"/>
</dbReference>
<dbReference type="Proteomes" id="UP000448038">
    <property type="component" value="Unassembled WGS sequence"/>
</dbReference>
<proteinExistence type="predicted"/>
<dbReference type="AlphaFoldDB" id="A0A844P3Y1"/>
<name>A0A844P3Y1_ALIFS</name>
<dbReference type="RefSeq" id="WP_155656067.1">
    <property type="nucleotide sequence ID" value="NZ_WOBN01000020.1"/>
</dbReference>